<reference evidence="2" key="1">
    <citation type="submission" date="2018-05" db="EMBL/GenBank/DDBJ databases">
        <title>Draft genome of Mucuna pruriens seed.</title>
        <authorList>
            <person name="Nnadi N.E."/>
            <person name="Vos R."/>
            <person name="Hasami M.H."/>
            <person name="Devisetty U.K."/>
            <person name="Aguiy J.C."/>
        </authorList>
    </citation>
    <scope>NUCLEOTIDE SEQUENCE [LARGE SCALE GENOMIC DNA]</scope>
    <source>
        <strain evidence="2">JCA_2017</strain>
    </source>
</reference>
<name>A0A371HW29_MUCPR</name>
<dbReference type="InterPro" id="IPR053134">
    <property type="entry name" value="RNA-dir_DNA_polymerase"/>
</dbReference>
<keyword evidence="3" id="KW-1185">Reference proteome</keyword>
<dbReference type="InterPro" id="IPR043128">
    <property type="entry name" value="Rev_trsase/Diguanyl_cyclase"/>
</dbReference>
<dbReference type="CDD" id="cd01647">
    <property type="entry name" value="RT_LTR"/>
    <property type="match status" value="1"/>
</dbReference>
<dbReference type="InterPro" id="IPR000477">
    <property type="entry name" value="RT_dom"/>
</dbReference>
<dbReference type="AlphaFoldDB" id="A0A371HW29"/>
<dbReference type="PANTHER" id="PTHR24559:SF444">
    <property type="entry name" value="REVERSE TRANSCRIPTASE DOMAIN-CONTAINING PROTEIN"/>
    <property type="match status" value="1"/>
</dbReference>
<feature type="domain" description="Reverse transcriptase" evidence="1">
    <location>
        <begin position="335"/>
        <end position="390"/>
    </location>
</feature>
<dbReference type="PANTHER" id="PTHR24559">
    <property type="entry name" value="TRANSPOSON TY3-I GAG-POL POLYPROTEIN"/>
    <property type="match status" value="1"/>
</dbReference>
<comment type="caution">
    <text evidence="2">The sequence shown here is derived from an EMBL/GenBank/DDBJ whole genome shotgun (WGS) entry which is preliminary data.</text>
</comment>
<evidence type="ECO:0000313" key="2">
    <source>
        <dbReference type="EMBL" id="RDY06982.1"/>
    </source>
</evidence>
<evidence type="ECO:0000259" key="1">
    <source>
        <dbReference type="Pfam" id="PF00078"/>
    </source>
</evidence>
<dbReference type="OrthoDB" id="2919534at2759"/>
<dbReference type="SUPFAM" id="SSF56672">
    <property type="entry name" value="DNA/RNA polymerases"/>
    <property type="match status" value="1"/>
</dbReference>
<dbReference type="EMBL" id="QJKJ01001571">
    <property type="protein sequence ID" value="RDY06982.1"/>
    <property type="molecule type" value="Genomic_DNA"/>
</dbReference>
<gene>
    <name evidence="2" type="primary">pol</name>
    <name evidence="2" type="ORF">CR513_08952</name>
</gene>
<dbReference type="Pfam" id="PF00078">
    <property type="entry name" value="RVT_1"/>
    <property type="match status" value="1"/>
</dbReference>
<dbReference type="Gene3D" id="3.30.70.270">
    <property type="match status" value="1"/>
</dbReference>
<evidence type="ECO:0000313" key="3">
    <source>
        <dbReference type="Proteomes" id="UP000257109"/>
    </source>
</evidence>
<feature type="non-terminal residue" evidence="2">
    <location>
        <position position="1"/>
    </location>
</feature>
<proteinExistence type="predicted"/>
<organism evidence="2 3">
    <name type="scientific">Mucuna pruriens</name>
    <name type="common">Velvet bean</name>
    <name type="synonym">Dolichos pruriens</name>
    <dbReference type="NCBI Taxonomy" id="157652"/>
    <lineage>
        <taxon>Eukaryota</taxon>
        <taxon>Viridiplantae</taxon>
        <taxon>Streptophyta</taxon>
        <taxon>Embryophyta</taxon>
        <taxon>Tracheophyta</taxon>
        <taxon>Spermatophyta</taxon>
        <taxon>Magnoliopsida</taxon>
        <taxon>eudicotyledons</taxon>
        <taxon>Gunneridae</taxon>
        <taxon>Pentapetalae</taxon>
        <taxon>rosids</taxon>
        <taxon>fabids</taxon>
        <taxon>Fabales</taxon>
        <taxon>Fabaceae</taxon>
        <taxon>Papilionoideae</taxon>
        <taxon>50 kb inversion clade</taxon>
        <taxon>NPAAA clade</taxon>
        <taxon>indigoferoid/millettioid clade</taxon>
        <taxon>Phaseoleae</taxon>
        <taxon>Mucuna</taxon>
    </lineage>
</organism>
<sequence length="419" mass="47712">MVISVVVAKYKVERVLIDQGSSANKLYWSAYMKMGLKPIDMEPCIGKLYRFVEIRGAVELETTFGKGKHTQTILILYMVVDVEASYNIIMGRSTLNKLGTIVSTYHLCLKYPVGKEVGRVWTDHRVARRCYEDSLKIGSWLANRSDVNVLDLDLDPRCDDDRERPLPAEELKEINISPDPTHKTKIETTLMQEDESRLVSFLRENRDMFAWSPVDMLGIDTEFICHRLSISLGFRPVAQRQKQLGEEKRRVVKEETKKLLAVVPHLVGECSDGQEGQREVAHVHRLPSIDRLVDGASGSVLLSFMDVSPQDETKIAFIIDAGAYCYKIFEGLIGDDVEVYVDDMVVKSEIAVDHYKALGRVFQVLRKHRVKLNPEKCSFGVQTRKFLGFMLTERGIEANLEKLQSIINMRSPETVKEVQ</sequence>
<dbReference type="Proteomes" id="UP000257109">
    <property type="component" value="Unassembled WGS sequence"/>
</dbReference>
<dbReference type="InterPro" id="IPR043502">
    <property type="entry name" value="DNA/RNA_pol_sf"/>
</dbReference>
<accession>A0A371HW29</accession>
<protein>
    <submittedName>
        <fullName evidence="2">Retrovirus-related Pol polyprotein from transposon 17.6</fullName>
    </submittedName>
</protein>